<reference evidence="2 3" key="1">
    <citation type="submission" date="2019-03" db="EMBL/GenBank/DDBJ databases">
        <title>Sapientia aquatica gen. nov., sp. nov., isolated from a crater lake.</title>
        <authorList>
            <person name="Felfoldi T."/>
            <person name="Szabo A."/>
            <person name="Toth E."/>
            <person name="Schumann P."/>
            <person name="Keki Z."/>
            <person name="Marialigeti K."/>
            <person name="Mathe I."/>
        </authorList>
    </citation>
    <scope>NUCLEOTIDE SEQUENCE [LARGE SCALE GENOMIC DNA]</scope>
    <source>
        <strain evidence="2 3">SA-152</strain>
    </source>
</reference>
<dbReference type="EMBL" id="SMYL01000005">
    <property type="protein sequence ID" value="TDK65696.1"/>
    <property type="molecule type" value="Genomic_DNA"/>
</dbReference>
<sequence>MSPLRGLWRPHLSSTIALGTLLCISAGAPAQDVLSGRLFTSPEQRAKLNQARKLGYKVDENNSGPQSDKPLSATVDGIVTRSSGKTTTWINSVAQPEGQHNATMSVLQQPGHDPAIVIKTDSGKRVRLKVGDTVDMQTGAVRKVYESSPNDSAQR</sequence>
<evidence type="ECO:0000313" key="3">
    <source>
        <dbReference type="Proteomes" id="UP000294829"/>
    </source>
</evidence>
<keyword evidence="3" id="KW-1185">Reference proteome</keyword>
<name>A0A4R5W0X2_9BURK</name>
<keyword evidence="1" id="KW-0732">Signal</keyword>
<evidence type="ECO:0008006" key="4">
    <source>
        <dbReference type="Google" id="ProtNLM"/>
    </source>
</evidence>
<dbReference type="Proteomes" id="UP000294829">
    <property type="component" value="Unassembled WGS sequence"/>
</dbReference>
<feature type="signal peptide" evidence="1">
    <location>
        <begin position="1"/>
        <end position="30"/>
    </location>
</feature>
<evidence type="ECO:0000256" key="1">
    <source>
        <dbReference type="SAM" id="SignalP"/>
    </source>
</evidence>
<accession>A0A4R5W0X2</accession>
<feature type="chain" id="PRO_5020452196" description="DUF5666 domain-containing protein" evidence="1">
    <location>
        <begin position="31"/>
        <end position="155"/>
    </location>
</feature>
<comment type="caution">
    <text evidence="2">The sequence shown here is derived from an EMBL/GenBank/DDBJ whole genome shotgun (WGS) entry which is preliminary data.</text>
</comment>
<proteinExistence type="predicted"/>
<protein>
    <recommendedName>
        <fullName evidence="4">DUF5666 domain-containing protein</fullName>
    </recommendedName>
</protein>
<evidence type="ECO:0000313" key="2">
    <source>
        <dbReference type="EMBL" id="TDK65696.1"/>
    </source>
</evidence>
<dbReference type="AlphaFoldDB" id="A0A4R5W0X2"/>
<dbReference type="OrthoDB" id="9181795at2"/>
<dbReference type="RefSeq" id="WP_133328849.1">
    <property type="nucleotide sequence ID" value="NZ_SMYL01000005.1"/>
</dbReference>
<gene>
    <name evidence="2" type="ORF">E2I14_12230</name>
</gene>
<organism evidence="2 3">
    <name type="scientific">Sapientia aquatica</name>
    <dbReference type="NCBI Taxonomy" id="1549640"/>
    <lineage>
        <taxon>Bacteria</taxon>
        <taxon>Pseudomonadati</taxon>
        <taxon>Pseudomonadota</taxon>
        <taxon>Betaproteobacteria</taxon>
        <taxon>Burkholderiales</taxon>
        <taxon>Oxalobacteraceae</taxon>
        <taxon>Sapientia</taxon>
    </lineage>
</organism>